<dbReference type="InterPro" id="IPR013562">
    <property type="entry name" value="TmcA/NAT10_N"/>
</dbReference>
<dbReference type="PANTHER" id="PTHR10925:SF5">
    <property type="entry name" value="RNA CYTIDINE ACETYLTRANSFERASE"/>
    <property type="match status" value="1"/>
</dbReference>
<evidence type="ECO:0000313" key="7">
    <source>
        <dbReference type="EMBL" id="RDV25136.1"/>
    </source>
</evidence>
<dbReference type="GO" id="GO:1990883">
    <property type="term" value="F:18S rRNA cytidine N-acetyltransferase activity"/>
    <property type="evidence" value="ECO:0007669"/>
    <property type="project" value="TreeGrafter"/>
</dbReference>
<evidence type="ECO:0000259" key="6">
    <source>
        <dbReference type="PROSITE" id="PS51186"/>
    </source>
</evidence>
<gene>
    <name evidence="7" type="ORF">DXV75_10980</name>
</gene>
<dbReference type="SUPFAM" id="SSF52540">
    <property type="entry name" value="P-loop containing nucleoside triphosphate hydrolases"/>
    <property type="match status" value="1"/>
</dbReference>
<dbReference type="InterPro" id="IPR016181">
    <property type="entry name" value="Acyl_CoA_acyltransferase"/>
</dbReference>
<dbReference type="EMBL" id="QRHA01000007">
    <property type="protein sequence ID" value="RDV25136.1"/>
    <property type="molecule type" value="Genomic_DNA"/>
</dbReference>
<comment type="caution">
    <text evidence="7">The sequence shown here is derived from an EMBL/GenBank/DDBJ whole genome shotgun (WGS) entry which is preliminary data.</text>
</comment>
<proteinExistence type="predicted"/>
<dbReference type="SUPFAM" id="SSF55729">
    <property type="entry name" value="Acyl-CoA N-acyltransferases (Nat)"/>
    <property type="match status" value="1"/>
</dbReference>
<evidence type="ECO:0000256" key="3">
    <source>
        <dbReference type="ARBA" id="ARBA00022741"/>
    </source>
</evidence>
<dbReference type="Gene3D" id="3.40.630.30">
    <property type="match status" value="1"/>
</dbReference>
<dbReference type="InterPro" id="IPR000182">
    <property type="entry name" value="GNAT_dom"/>
</dbReference>
<dbReference type="AlphaFoldDB" id="A0A3D8M649"/>
<keyword evidence="4" id="KW-0067">ATP-binding</keyword>
<keyword evidence="3" id="KW-0547">Nucleotide-binding</keyword>
<keyword evidence="1 7" id="KW-0808">Transferase</keyword>
<organism evidence="7 8">
    <name type="scientific">Alteromonas aestuariivivens</name>
    <dbReference type="NCBI Taxonomy" id="1938339"/>
    <lineage>
        <taxon>Bacteria</taxon>
        <taxon>Pseudomonadati</taxon>
        <taxon>Pseudomonadota</taxon>
        <taxon>Gammaproteobacteria</taxon>
        <taxon>Alteromonadales</taxon>
        <taxon>Alteromonadaceae</taxon>
        <taxon>Alteromonas/Salinimonas group</taxon>
        <taxon>Alteromonas</taxon>
    </lineage>
</organism>
<accession>A0A3D8M649</accession>
<evidence type="ECO:0000256" key="2">
    <source>
        <dbReference type="ARBA" id="ARBA00022694"/>
    </source>
</evidence>
<dbReference type="RefSeq" id="WP_115593467.1">
    <property type="nucleotide sequence ID" value="NZ_QRHA01000007.1"/>
</dbReference>
<dbReference type="GO" id="GO:0005524">
    <property type="term" value="F:ATP binding"/>
    <property type="evidence" value="ECO:0007669"/>
    <property type="project" value="UniProtKB-KW"/>
</dbReference>
<dbReference type="InterPro" id="IPR007807">
    <property type="entry name" value="TcmA/NAT10_helicase"/>
</dbReference>
<dbReference type="Pfam" id="PF05127">
    <property type="entry name" value="NAT10_TcmA_helicase"/>
    <property type="match status" value="1"/>
</dbReference>
<protein>
    <submittedName>
        <fullName evidence="7">tRNA(Met) cytidine acetyltransferase</fullName>
    </submittedName>
</protein>
<evidence type="ECO:0000313" key="8">
    <source>
        <dbReference type="Proteomes" id="UP000256561"/>
    </source>
</evidence>
<evidence type="ECO:0000256" key="5">
    <source>
        <dbReference type="ARBA" id="ARBA00023315"/>
    </source>
</evidence>
<dbReference type="Pfam" id="PF13718">
    <property type="entry name" value="GNAT_acetyltr_2"/>
    <property type="match status" value="1"/>
</dbReference>
<dbReference type="Pfam" id="PF08351">
    <property type="entry name" value="TmcA_N"/>
    <property type="match status" value="1"/>
</dbReference>
<keyword evidence="5" id="KW-0012">Acyltransferase</keyword>
<reference evidence="8" key="1">
    <citation type="submission" date="2018-08" db="EMBL/GenBank/DDBJ databases">
        <authorList>
            <person name="Zhang J."/>
            <person name="Du Z.-J."/>
        </authorList>
    </citation>
    <scope>NUCLEOTIDE SEQUENCE [LARGE SCALE GENOMIC DNA]</scope>
    <source>
        <strain evidence="8">KCTC 52655</strain>
    </source>
</reference>
<dbReference type="Gene3D" id="3.40.50.11040">
    <property type="match status" value="1"/>
</dbReference>
<keyword evidence="8" id="KW-1185">Reference proteome</keyword>
<sequence>MAFESVLEWIRLPLQHDTREFRRQLLIISAGRDWCYRQATALIALLNEEHKICVLGNLPDAGDIQRPVRLYRNVLGQEYDIVIYDAFCDFRPNALLALSGTLKGAGSMIILCPPFDDWPRHRSTAPPHFLSFGHILERSRTIASFVTGLKSETHVSIWQENNLKLAPRRTSDNHQYRKDNFANSEQAQVYQAILAAFDTHSRVVTLSAPRGRGKSYLLGLIAQQFLNRGTNVTLVGPLQDSTNSFFAAFSTTTHQYRMLTKRCYEHTGTKARVTWLAPDNPKMLNQTHAMLIIDEAASLPLPVLKALCPKGEKLLLATTTSGYEGSGQGFLTRFIPWLKRRYQIAGFELTAPIRWSDNDFIEPFLNRWLNYESASRELPAPSVETFRIRCLPFSEMDDALLLQTMSLLKIAHYQTTPDDMMRLADSPDSLCITMEQGERLIGAAALSVEGGFKLKEVADGIASGKRRVKGHLGAQALALISADPAIACLNYWRINRVAVVPSLQHKGLGSQLLAHITELARTQNIDAVITSFGATRPLIRFWERNNFGIYRIGHKPDKSSGEKSILMGMSTGRLNHDYITALGCYDAQNGYGASLNGTHSTIINGAQFTHPIAEALHLRRVKQFVAGFRNLEQMGGSGFWIAYRTSVNTRVSPIIADTFLNRLTIPELVKRHRMKGHREFINAIRLELKRVYPDLFSGES</sequence>
<dbReference type="OrthoDB" id="5578851at2"/>
<dbReference type="PANTHER" id="PTHR10925">
    <property type="entry name" value="N-ACETYLTRANSFERASE 10"/>
    <property type="match status" value="1"/>
</dbReference>
<feature type="domain" description="N-acetyltransferase" evidence="6">
    <location>
        <begin position="391"/>
        <end position="572"/>
    </location>
</feature>
<dbReference type="GO" id="GO:0000049">
    <property type="term" value="F:tRNA binding"/>
    <property type="evidence" value="ECO:0007669"/>
    <property type="project" value="TreeGrafter"/>
</dbReference>
<dbReference type="InterPro" id="IPR032672">
    <property type="entry name" value="TmcA/NAT10/Kre33"/>
</dbReference>
<dbReference type="Gene3D" id="3.40.50.300">
    <property type="entry name" value="P-loop containing nucleotide triphosphate hydrolases"/>
    <property type="match status" value="1"/>
</dbReference>
<dbReference type="GO" id="GO:0008033">
    <property type="term" value="P:tRNA processing"/>
    <property type="evidence" value="ECO:0007669"/>
    <property type="project" value="UniProtKB-KW"/>
</dbReference>
<dbReference type="InterPro" id="IPR027417">
    <property type="entry name" value="P-loop_NTPase"/>
</dbReference>
<keyword evidence="2" id="KW-0819">tRNA processing</keyword>
<name>A0A3D8M649_9ALTE</name>
<dbReference type="CDD" id="cd04301">
    <property type="entry name" value="NAT_SF"/>
    <property type="match status" value="1"/>
</dbReference>
<dbReference type="Proteomes" id="UP000256561">
    <property type="component" value="Unassembled WGS sequence"/>
</dbReference>
<evidence type="ECO:0000256" key="4">
    <source>
        <dbReference type="ARBA" id="ARBA00022840"/>
    </source>
</evidence>
<dbReference type="PROSITE" id="PS51186">
    <property type="entry name" value="GNAT"/>
    <property type="match status" value="1"/>
</dbReference>
<dbReference type="GO" id="GO:1904812">
    <property type="term" value="P:rRNA acetylation involved in maturation of SSU-rRNA"/>
    <property type="evidence" value="ECO:0007669"/>
    <property type="project" value="TreeGrafter"/>
</dbReference>
<evidence type="ECO:0000256" key="1">
    <source>
        <dbReference type="ARBA" id="ARBA00022679"/>
    </source>
</evidence>